<dbReference type="HOGENOM" id="CLU_053308_0_0_5"/>
<proteinExistence type="predicted"/>
<dbReference type="AlphaFoldDB" id="B3Q0I3"/>
<reference evidence="1 2" key="1">
    <citation type="submission" date="2008-04" db="EMBL/GenBank/DDBJ databases">
        <title>Genome diversity and DNA divergence of Rhizobium etli.</title>
        <authorList>
            <person name="Gonzalez V."/>
            <person name="Acosta J.L."/>
            <person name="Santamaria R.I."/>
            <person name="Bustos P."/>
            <person name="Hernandez-Gonzalez I.L."/>
            <person name="Fernandez J.L."/>
            <person name="Diaz R."/>
            <person name="Flores M."/>
            <person name="Mora J."/>
            <person name="Palacios R."/>
            <person name="Davila G."/>
        </authorList>
    </citation>
    <scope>NUCLEOTIDE SEQUENCE [LARGE SCALE GENOMIC DNA]</scope>
    <source>
        <strain evidence="1 2">CIAT 652</strain>
    </source>
</reference>
<dbReference type="eggNOG" id="ENOG502ZBTI">
    <property type="taxonomic scope" value="Bacteria"/>
</dbReference>
<dbReference type="EMBL" id="CP001074">
    <property type="protein sequence ID" value="ACE91187.1"/>
    <property type="molecule type" value="Genomic_DNA"/>
</dbReference>
<protein>
    <submittedName>
        <fullName evidence="1">Uncharacterized protein</fullName>
    </submittedName>
</protein>
<dbReference type="Proteomes" id="UP000008817">
    <property type="component" value="Chromosome"/>
</dbReference>
<name>B3Q0I3_RHIE6</name>
<dbReference type="KEGG" id="rec:RHECIAT_CH0002230"/>
<evidence type="ECO:0000313" key="1">
    <source>
        <dbReference type="EMBL" id="ACE91187.1"/>
    </source>
</evidence>
<accession>B3Q0I3</accession>
<sequence length="371" mass="40879">MDTTKQSIMRYLVRQGWKQQTSRDGALTRFVRAEDDGRPAVNIFFSTESAGDDADNAELAAALETIRQVYELTESGLRAMLVSLSFDKILATVPDDYLRHESIELRAARSYLNGMKGVIAASATTVITGARSFRRTVKEAKEFADGCRFAHTFKGSFGLAIESPVGLNDQTLMPFAEPELPLGRKTLRRIAVGLESLKTAYAQNDLEPILSAPEGLNANMCNELVGIIEGTGIPRIELSFVLSPEWEPEAPLPAPFKIETRYRDILKDAAARLAKDDTEAEVSIFGRIVNLHAAGNPSDLMDDDADRVIQVNWDSPNLGMVKVSISLDPARYLVAVEAHRQGQPITIQGKLRRKGRLWSLHDPGDLTVLTI</sequence>
<evidence type="ECO:0000313" key="2">
    <source>
        <dbReference type="Proteomes" id="UP000008817"/>
    </source>
</evidence>
<gene>
    <name evidence="1" type="ordered locus">RHECIAT_CH0002230</name>
</gene>
<organism evidence="1 2">
    <name type="scientific">Rhizobium etli (strain CIAT 652)</name>
    <dbReference type="NCBI Taxonomy" id="491916"/>
    <lineage>
        <taxon>Bacteria</taxon>
        <taxon>Pseudomonadati</taxon>
        <taxon>Pseudomonadota</taxon>
        <taxon>Alphaproteobacteria</taxon>
        <taxon>Hyphomicrobiales</taxon>
        <taxon>Rhizobiaceae</taxon>
        <taxon>Rhizobium/Agrobacterium group</taxon>
        <taxon>Rhizobium</taxon>
    </lineage>
</organism>